<gene>
    <name evidence="2" type="ORF">GGQ61_001349</name>
</gene>
<dbReference type="RefSeq" id="WP_183770928.1">
    <property type="nucleotide sequence ID" value="NZ_JACIDK010000002.1"/>
</dbReference>
<dbReference type="GO" id="GO:0016829">
    <property type="term" value="F:lyase activity"/>
    <property type="evidence" value="ECO:0007669"/>
    <property type="project" value="UniProtKB-KW"/>
</dbReference>
<keyword evidence="3" id="KW-1185">Reference proteome</keyword>
<sequence length="131" mass="14444">MLSHVTLGTNDLDRALQFYEPVMAALGMERRDRPTAEGHVWAYWGRPSAGRPLFIITRPENGRTSTVGNGTMVAFLALSRADVDEAYRVALERGAVDEGAPGVREAYHPLFYGAYVRDPDGNKLSFCCHDG</sequence>
<evidence type="ECO:0000313" key="2">
    <source>
        <dbReference type="EMBL" id="MBB3890632.1"/>
    </source>
</evidence>
<dbReference type="PANTHER" id="PTHR35006:SF1">
    <property type="entry name" value="BLL2941 PROTEIN"/>
    <property type="match status" value="1"/>
</dbReference>
<evidence type="ECO:0000313" key="3">
    <source>
        <dbReference type="Proteomes" id="UP000530564"/>
    </source>
</evidence>
<protein>
    <submittedName>
        <fullName evidence="2">Catechol 2,3-dioxygenase-like lactoylglutathione lyase family enzyme</fullName>
    </submittedName>
</protein>
<evidence type="ECO:0000259" key="1">
    <source>
        <dbReference type="PROSITE" id="PS51819"/>
    </source>
</evidence>
<accession>A0A839ZZN2</accession>
<dbReference type="AlphaFoldDB" id="A0A839ZZN2"/>
<dbReference type="InterPro" id="IPR037523">
    <property type="entry name" value="VOC_core"/>
</dbReference>
<proteinExistence type="predicted"/>
<dbReference type="InterPro" id="IPR004360">
    <property type="entry name" value="Glyas_Fos-R_dOase_dom"/>
</dbReference>
<feature type="domain" description="VOC" evidence="1">
    <location>
        <begin position="1"/>
        <end position="129"/>
    </location>
</feature>
<comment type="caution">
    <text evidence="2">The sequence shown here is derived from an EMBL/GenBank/DDBJ whole genome shotgun (WGS) entry which is preliminary data.</text>
</comment>
<reference evidence="2 3" key="1">
    <citation type="submission" date="2020-08" db="EMBL/GenBank/DDBJ databases">
        <title>Genomic Encyclopedia of Type Strains, Phase IV (KMG-IV): sequencing the most valuable type-strain genomes for metagenomic binning, comparative biology and taxonomic classification.</title>
        <authorList>
            <person name="Goeker M."/>
        </authorList>
    </citation>
    <scope>NUCLEOTIDE SEQUENCE [LARGE SCALE GENOMIC DNA]</scope>
    <source>
        <strain evidence="2 3">DSM 21793</strain>
    </source>
</reference>
<keyword evidence="2" id="KW-0223">Dioxygenase</keyword>
<dbReference type="Gene3D" id="3.10.180.10">
    <property type="entry name" value="2,3-Dihydroxybiphenyl 1,2-Dioxygenase, domain 1"/>
    <property type="match status" value="1"/>
</dbReference>
<dbReference type="SUPFAM" id="SSF54593">
    <property type="entry name" value="Glyoxalase/Bleomycin resistance protein/Dihydroxybiphenyl dioxygenase"/>
    <property type="match status" value="1"/>
</dbReference>
<dbReference type="CDD" id="cd07262">
    <property type="entry name" value="VOC_like"/>
    <property type="match status" value="1"/>
</dbReference>
<organism evidence="2 3">
    <name type="scientific">Phenylobacterium haematophilum</name>
    <dbReference type="NCBI Taxonomy" id="98513"/>
    <lineage>
        <taxon>Bacteria</taxon>
        <taxon>Pseudomonadati</taxon>
        <taxon>Pseudomonadota</taxon>
        <taxon>Alphaproteobacteria</taxon>
        <taxon>Caulobacterales</taxon>
        <taxon>Caulobacteraceae</taxon>
        <taxon>Phenylobacterium</taxon>
    </lineage>
</organism>
<dbReference type="PROSITE" id="PS51819">
    <property type="entry name" value="VOC"/>
    <property type="match status" value="1"/>
</dbReference>
<name>A0A839ZZN2_9CAUL</name>
<dbReference type="EMBL" id="JACIDK010000002">
    <property type="protein sequence ID" value="MBB3890632.1"/>
    <property type="molecule type" value="Genomic_DNA"/>
</dbReference>
<keyword evidence="2" id="KW-0456">Lyase</keyword>
<dbReference type="GO" id="GO:0051213">
    <property type="term" value="F:dioxygenase activity"/>
    <property type="evidence" value="ECO:0007669"/>
    <property type="project" value="UniProtKB-KW"/>
</dbReference>
<dbReference type="Pfam" id="PF00903">
    <property type="entry name" value="Glyoxalase"/>
    <property type="match status" value="1"/>
</dbReference>
<dbReference type="InterPro" id="IPR029068">
    <property type="entry name" value="Glyas_Bleomycin-R_OHBP_Dase"/>
</dbReference>
<keyword evidence="2" id="KW-0560">Oxidoreductase</keyword>
<dbReference type="PANTHER" id="PTHR35006">
    <property type="entry name" value="GLYOXALASE FAMILY PROTEIN (AFU_ORTHOLOGUE AFUA_5G14830)"/>
    <property type="match status" value="1"/>
</dbReference>
<dbReference type="Proteomes" id="UP000530564">
    <property type="component" value="Unassembled WGS sequence"/>
</dbReference>